<dbReference type="InterPro" id="IPR036236">
    <property type="entry name" value="Znf_C2H2_sf"/>
</dbReference>
<accession>A0A6C0BZM2</accession>
<evidence type="ECO:0000313" key="1">
    <source>
        <dbReference type="EMBL" id="QHS97009.1"/>
    </source>
</evidence>
<proteinExistence type="predicted"/>
<dbReference type="SUPFAM" id="SSF57667">
    <property type="entry name" value="beta-beta-alpha zinc fingers"/>
    <property type="match status" value="1"/>
</dbReference>
<evidence type="ECO:0008006" key="2">
    <source>
        <dbReference type="Google" id="ProtNLM"/>
    </source>
</evidence>
<dbReference type="AlphaFoldDB" id="A0A6C0BZM2"/>
<name>A0A6C0BZM2_9ZZZZ</name>
<protein>
    <recommendedName>
        <fullName evidence="2">C2H2-type domain-containing protein</fullName>
    </recommendedName>
</protein>
<sequence length="299" mass="34742">MADAGPSINMILKNTYTCEKCNYTCGKYFLYKQHCATKKHIKRVGSNIPLRNTMLYKCECGKTYKHVQSYTRHIKRCEKFSTDVSIFSNKNVTPNKENDELRGIITTLITQNQNMLMENKEMREMVSEMIPKIGNNNTTIQNKFNLQIFLNETCKDAINLTDFVDTLELKLDDLDNTLRNGFITGITDIFVKGLKQLDLSKRPIHCSDLKREVLYVKDNDMWERDKDRNTIKHAITSVAKKQINKIKEWEYANPDWNKTENGTTKYIEMVRTVTNAGSEDNSENKIIKTIAREVLIDKI</sequence>
<dbReference type="EMBL" id="MN739283">
    <property type="protein sequence ID" value="QHS97009.1"/>
    <property type="molecule type" value="Genomic_DNA"/>
</dbReference>
<reference evidence="1" key="1">
    <citation type="journal article" date="2020" name="Nature">
        <title>Giant virus diversity and host interactions through global metagenomics.</title>
        <authorList>
            <person name="Schulz F."/>
            <person name="Roux S."/>
            <person name="Paez-Espino D."/>
            <person name="Jungbluth S."/>
            <person name="Walsh D.A."/>
            <person name="Denef V.J."/>
            <person name="McMahon K.D."/>
            <person name="Konstantinidis K.T."/>
            <person name="Eloe-Fadrosh E.A."/>
            <person name="Kyrpides N.C."/>
            <person name="Woyke T."/>
        </authorList>
    </citation>
    <scope>NUCLEOTIDE SEQUENCE</scope>
    <source>
        <strain evidence="1">GVMAG-M-3300020166-5</strain>
    </source>
</reference>
<organism evidence="1">
    <name type="scientific">viral metagenome</name>
    <dbReference type="NCBI Taxonomy" id="1070528"/>
    <lineage>
        <taxon>unclassified sequences</taxon>
        <taxon>metagenomes</taxon>
        <taxon>organismal metagenomes</taxon>
    </lineage>
</organism>